<dbReference type="Gene3D" id="1.10.530.10">
    <property type="match status" value="1"/>
</dbReference>
<comment type="caution">
    <text evidence="1">The sequence shown here is derived from an EMBL/GenBank/DDBJ whole genome shotgun (WGS) entry which is preliminary data.</text>
</comment>
<evidence type="ECO:0000313" key="1">
    <source>
        <dbReference type="EMBL" id="GHK50628.1"/>
    </source>
</evidence>
<dbReference type="AlphaFoldDB" id="A0A919HLA9"/>
<name>A0A919HLA9_KLEPN</name>
<accession>A0A919HLA9</accession>
<proteinExistence type="predicted"/>
<sequence length="88" mass="9747">MGAAYLSILENGPLAGIKDPQVMRYAVVVSYANGAGALLRTFSSNRQDAIEEINDLDADEFFEHVVKKHPAPQAPRYIWKLQKALDAM</sequence>
<evidence type="ECO:0008006" key="3">
    <source>
        <dbReference type="Google" id="ProtNLM"/>
    </source>
</evidence>
<organism evidence="1 2">
    <name type="scientific">Klebsiella pneumoniae</name>
    <dbReference type="NCBI Taxonomy" id="573"/>
    <lineage>
        <taxon>Bacteria</taxon>
        <taxon>Pseudomonadati</taxon>
        <taxon>Pseudomonadota</taxon>
        <taxon>Gammaproteobacteria</taxon>
        <taxon>Enterobacterales</taxon>
        <taxon>Enterobacteriaceae</taxon>
        <taxon>Klebsiella/Raoultella group</taxon>
        <taxon>Klebsiella</taxon>
        <taxon>Klebsiella pneumoniae complex</taxon>
    </lineage>
</organism>
<dbReference type="Proteomes" id="UP000655094">
    <property type="component" value="Unassembled WGS sequence"/>
</dbReference>
<gene>
    <name evidence="1" type="ORF">KPZU09_03640</name>
</gene>
<evidence type="ECO:0000313" key="2">
    <source>
        <dbReference type="Proteomes" id="UP000655094"/>
    </source>
</evidence>
<reference evidence="1" key="1">
    <citation type="submission" date="2020-10" db="EMBL/GenBank/DDBJ databases">
        <title>Genome Sequence of ESBL Producing Zambian Clinical Strains.</title>
        <authorList>
            <person name="Shawa M."/>
            <person name="Furuta Y."/>
            <person name="Simbotwe M."/>
            <person name="Mulenga E."/>
            <person name="Mubanga M."/>
            <person name="Mulenga G."/>
            <person name="Kaile C."/>
            <person name="Zorigt T."/>
            <person name="Hang'ombe B."/>
            <person name="Higashi H."/>
        </authorList>
    </citation>
    <scope>NUCLEOTIDE SEQUENCE</scope>
    <source>
        <strain evidence="1">Zam_UTH_09</strain>
    </source>
</reference>
<protein>
    <recommendedName>
        <fullName evidence="3">Membrane-bound lytic murein transglycosylase E</fullName>
    </recommendedName>
</protein>
<dbReference type="EMBL" id="BNFF01000001">
    <property type="protein sequence ID" value="GHK50628.1"/>
    <property type="molecule type" value="Genomic_DNA"/>
</dbReference>